<keyword evidence="1" id="KW-0812">Transmembrane</keyword>
<feature type="transmembrane region" description="Helical" evidence="1">
    <location>
        <begin position="63"/>
        <end position="81"/>
    </location>
</feature>
<evidence type="ECO:0008006" key="4">
    <source>
        <dbReference type="Google" id="ProtNLM"/>
    </source>
</evidence>
<keyword evidence="3" id="KW-1185">Reference proteome</keyword>
<proteinExistence type="predicted"/>
<dbReference type="AlphaFoldDB" id="A0AAU9UR75"/>
<gene>
    <name evidence="2" type="ORF">EEDITHA_LOCUS15228</name>
</gene>
<sequence>MLQLTSSGCLPYLVNNISCCKPTKAPTISIDSNIDTPKIQCKKFPFLSSITVAPPNVASRTPMLIIIAPIMAFVLGFRFFMYQETNIEAGDAADL</sequence>
<dbReference type="Proteomes" id="UP001153954">
    <property type="component" value="Unassembled WGS sequence"/>
</dbReference>
<reference evidence="2" key="1">
    <citation type="submission" date="2022-03" db="EMBL/GenBank/DDBJ databases">
        <authorList>
            <person name="Tunstrom K."/>
        </authorList>
    </citation>
    <scope>NUCLEOTIDE SEQUENCE</scope>
</reference>
<evidence type="ECO:0000256" key="1">
    <source>
        <dbReference type="SAM" id="Phobius"/>
    </source>
</evidence>
<evidence type="ECO:0000313" key="3">
    <source>
        <dbReference type="Proteomes" id="UP001153954"/>
    </source>
</evidence>
<keyword evidence="1" id="KW-0472">Membrane</keyword>
<evidence type="ECO:0000313" key="2">
    <source>
        <dbReference type="EMBL" id="CAH2100350.1"/>
    </source>
</evidence>
<name>A0AAU9UR75_EUPED</name>
<organism evidence="2 3">
    <name type="scientific">Euphydryas editha</name>
    <name type="common">Edith's checkerspot</name>
    <dbReference type="NCBI Taxonomy" id="104508"/>
    <lineage>
        <taxon>Eukaryota</taxon>
        <taxon>Metazoa</taxon>
        <taxon>Ecdysozoa</taxon>
        <taxon>Arthropoda</taxon>
        <taxon>Hexapoda</taxon>
        <taxon>Insecta</taxon>
        <taxon>Pterygota</taxon>
        <taxon>Neoptera</taxon>
        <taxon>Endopterygota</taxon>
        <taxon>Lepidoptera</taxon>
        <taxon>Glossata</taxon>
        <taxon>Ditrysia</taxon>
        <taxon>Papilionoidea</taxon>
        <taxon>Nymphalidae</taxon>
        <taxon>Nymphalinae</taxon>
        <taxon>Euphydryas</taxon>
    </lineage>
</organism>
<dbReference type="EMBL" id="CAKOGL010000022">
    <property type="protein sequence ID" value="CAH2100350.1"/>
    <property type="molecule type" value="Genomic_DNA"/>
</dbReference>
<accession>A0AAU9UR75</accession>
<protein>
    <recommendedName>
        <fullName evidence="4">Transmembrane protein</fullName>
    </recommendedName>
</protein>
<comment type="caution">
    <text evidence="2">The sequence shown here is derived from an EMBL/GenBank/DDBJ whole genome shotgun (WGS) entry which is preliminary data.</text>
</comment>
<keyword evidence="1" id="KW-1133">Transmembrane helix</keyword>